<proteinExistence type="predicted"/>
<dbReference type="Proteomes" id="UP000295404">
    <property type="component" value="Unassembled WGS sequence"/>
</dbReference>
<organism evidence="1 3">
    <name type="scientific">Methanohalophilus euhalobius</name>
    <dbReference type="NCBI Taxonomy" id="51203"/>
    <lineage>
        <taxon>Archaea</taxon>
        <taxon>Methanobacteriati</taxon>
        <taxon>Methanobacteriota</taxon>
        <taxon>Stenosarchaea group</taxon>
        <taxon>Methanomicrobia</taxon>
        <taxon>Methanosarcinales</taxon>
        <taxon>Methanosarcinaceae</taxon>
        <taxon>Methanohalophilus</taxon>
    </lineage>
</organism>
<reference evidence="3" key="1">
    <citation type="submission" date="2017-09" db="EMBL/GenBank/DDBJ databases">
        <authorList>
            <person name="Varghese N."/>
            <person name="Submissions S."/>
        </authorList>
    </citation>
    <scope>NUCLEOTIDE SEQUENCE [LARGE SCALE GENOMIC DNA]</scope>
    <source>
        <strain evidence="3">WG-1MB</strain>
    </source>
</reference>
<keyword evidence="3" id="KW-1185">Reference proteome</keyword>
<protein>
    <submittedName>
        <fullName evidence="1">Uncharacterized protein</fullName>
    </submittedName>
</protein>
<dbReference type="Proteomes" id="UP000217726">
    <property type="component" value="Unassembled WGS sequence"/>
</dbReference>
<reference evidence="1" key="2">
    <citation type="submission" date="2017-09" db="EMBL/GenBank/DDBJ databases">
        <authorList>
            <person name="Ehlers B."/>
            <person name="Leendertz F.H."/>
        </authorList>
    </citation>
    <scope>NUCLEOTIDE SEQUENCE [LARGE SCALE GENOMIC DNA]</scope>
    <source>
        <strain evidence="1">WG-1MB</strain>
    </source>
</reference>
<accession>A0A285ERC0</accession>
<evidence type="ECO:0000313" key="1">
    <source>
        <dbReference type="EMBL" id="SNY00531.1"/>
    </source>
</evidence>
<dbReference type="AlphaFoldDB" id="A0A285ERC0"/>
<evidence type="ECO:0000313" key="4">
    <source>
        <dbReference type="Proteomes" id="UP000295404"/>
    </source>
</evidence>
<dbReference type="RefSeq" id="WP_096711442.1">
    <property type="nucleotide sequence ID" value="NZ_OBDR01000001.1"/>
</dbReference>
<evidence type="ECO:0000313" key="3">
    <source>
        <dbReference type="Proteomes" id="UP000217726"/>
    </source>
</evidence>
<sequence>MKLALTHDNIDILRIIPISKGNTIDFKFSLLGNYFQISYWQLGKSKPERCPTTSEISYHSSSRDKKKKPVVHIKDKSSEIVYQHSFHNIIDMKPSSEFPMPLCKISVKEPGVKEYTQKNEHVLFDFSNKDYFKCNTVEIFIISKDQELNISKVWPTYDILWQTSRMDYLISGPELSDCFLNMLNAGPKVCREMNTSFSDFNLIFKPYHDDNVTENSISFYENYDYITILATSPVQLTDNNTKKAISPVAPAFAFDLEWQLNNGLASRKEADQMKRKFDKMLDRVNQLKIHRHGFCIPQG</sequence>
<gene>
    <name evidence="2" type="ORF">C7960_0296</name>
    <name evidence="1" type="ORF">SAMN06295989_101263</name>
</gene>
<evidence type="ECO:0000313" key="2">
    <source>
        <dbReference type="EMBL" id="TCL11185.1"/>
    </source>
</evidence>
<name>A0A285ERC0_9EURY</name>
<reference evidence="2 4" key="3">
    <citation type="submission" date="2019-03" db="EMBL/GenBank/DDBJ databases">
        <title>Subsurface microbial communities from deep shales in Ohio and West Virginia, USA.</title>
        <authorList>
            <person name="Wrighton K."/>
        </authorList>
    </citation>
    <scope>NUCLEOTIDE SEQUENCE [LARGE SCALE GENOMIC DNA]</scope>
    <source>
        <strain evidence="2 4">WG1_MB</strain>
    </source>
</reference>
<dbReference type="EMBL" id="SMMS01000001">
    <property type="protein sequence ID" value="TCL11185.1"/>
    <property type="molecule type" value="Genomic_DNA"/>
</dbReference>
<dbReference type="EMBL" id="OBDR01000001">
    <property type="protein sequence ID" value="SNY00531.1"/>
    <property type="molecule type" value="Genomic_DNA"/>
</dbReference>